<dbReference type="EMBL" id="VZUH01003783">
    <property type="protein sequence ID" value="NXU88035.1"/>
    <property type="molecule type" value="Genomic_DNA"/>
</dbReference>
<feature type="non-terminal residue" evidence="2">
    <location>
        <position position="1"/>
    </location>
</feature>
<evidence type="ECO:0000256" key="1">
    <source>
        <dbReference type="SAM" id="MobiDB-lite"/>
    </source>
</evidence>
<dbReference type="AlphaFoldDB" id="A0A7L3PAB4"/>
<feature type="region of interest" description="Disordered" evidence="1">
    <location>
        <begin position="348"/>
        <end position="416"/>
    </location>
</feature>
<dbReference type="Proteomes" id="UP000551443">
    <property type="component" value="Unassembled WGS sequence"/>
</dbReference>
<feature type="compositionally biased region" description="Polar residues" evidence="1">
    <location>
        <begin position="366"/>
        <end position="386"/>
    </location>
</feature>
<feature type="compositionally biased region" description="Polar residues" evidence="1">
    <location>
        <begin position="348"/>
        <end position="358"/>
    </location>
</feature>
<evidence type="ECO:0000313" key="3">
    <source>
        <dbReference type="Proteomes" id="UP000551443"/>
    </source>
</evidence>
<accession>A0A7L3PAB4</accession>
<gene>
    <name evidence="2" type="primary">Kif13b</name>
    <name evidence="2" type="ORF">XIPELE_R02738</name>
</gene>
<organism evidence="2 3">
    <name type="scientific">Xiphorhynchus elegans</name>
    <name type="common">elegant woodcreeper</name>
    <dbReference type="NCBI Taxonomy" id="269412"/>
    <lineage>
        <taxon>Eukaryota</taxon>
        <taxon>Metazoa</taxon>
        <taxon>Chordata</taxon>
        <taxon>Craniata</taxon>
        <taxon>Vertebrata</taxon>
        <taxon>Euteleostomi</taxon>
        <taxon>Archelosauria</taxon>
        <taxon>Archosauria</taxon>
        <taxon>Dinosauria</taxon>
        <taxon>Saurischia</taxon>
        <taxon>Theropoda</taxon>
        <taxon>Coelurosauria</taxon>
        <taxon>Aves</taxon>
        <taxon>Neognathae</taxon>
        <taxon>Neoaves</taxon>
        <taxon>Telluraves</taxon>
        <taxon>Australaves</taxon>
        <taxon>Passeriformes</taxon>
        <taxon>Dendrocolaptidae</taxon>
        <taxon>Xiphorhynchus</taxon>
    </lineage>
</organism>
<name>A0A7L3PAB4_9DEND</name>
<proteinExistence type="predicted"/>
<comment type="caution">
    <text evidence="2">The sequence shown here is derived from an EMBL/GenBank/DDBJ whole genome shotgun (WGS) entry which is preliminary data.</text>
</comment>
<protein>
    <submittedName>
        <fullName evidence="2">KI13B protein</fullName>
    </submittedName>
</protein>
<keyword evidence="3" id="KW-1185">Reference proteome</keyword>
<feature type="compositionally biased region" description="Low complexity" evidence="1">
    <location>
        <begin position="387"/>
        <end position="402"/>
    </location>
</feature>
<reference evidence="2 3" key="1">
    <citation type="submission" date="2019-09" db="EMBL/GenBank/DDBJ databases">
        <title>Bird 10,000 Genomes (B10K) Project - Family phase.</title>
        <authorList>
            <person name="Zhang G."/>
        </authorList>
    </citation>
    <scope>NUCLEOTIDE SEQUENCE [LARGE SCALE GENOMIC DNA]</scope>
    <source>
        <strain evidence="2">OUT-0059</strain>
        <tissue evidence="2">Muscle</tissue>
    </source>
</reference>
<feature type="non-terminal residue" evidence="2">
    <location>
        <position position="455"/>
    </location>
</feature>
<sequence length="455" mass="50598">QGQSRRIQVEVRTVQESGTLPLMEESILSVGIGCVQIKHVKSQNHQYLRCLLPPGQDRDLERLRRKWLCALTKRQEYLDQQLQKLVGKPDKTEDDADREAQLLEMRLTLTEERNAVMVPSAGSGIPGAPAEWTPVAGMETHIPVIFLDLNGNNIYIPAFQKEESSFCSVARNISAEFLLKCKQENFCGVMEDFPCNPCRSLLYLNKLDQMALQFCIFYNLFAVILGIQSSFFKRKPPSSFGCLPQGFAQSFLRRMSARSSIPGCGVTFEIVSNIPEDAQGAEEREALARMAANVEDAASADSEAYIEKYLRSVLAVENILTLDRLRQEVTVKEQLMGKGKLCRRSLSSPNVNRLSASRQDLAPPYNLSSNRGRWESQQDVSQGAPNSSRGMSPSRSSLPGSGQQNHSPDPGISGLAASYLNPVKSFVPQMPKLLKSLFPVRDEKKGRQSSPLAQQ</sequence>
<evidence type="ECO:0000313" key="2">
    <source>
        <dbReference type="EMBL" id="NXU88035.1"/>
    </source>
</evidence>